<organism evidence="1 2">
    <name type="scientific">Clostridium puniceum</name>
    <dbReference type="NCBI Taxonomy" id="29367"/>
    <lineage>
        <taxon>Bacteria</taxon>
        <taxon>Bacillati</taxon>
        <taxon>Bacillota</taxon>
        <taxon>Clostridia</taxon>
        <taxon>Eubacteriales</taxon>
        <taxon>Clostridiaceae</taxon>
        <taxon>Clostridium</taxon>
    </lineage>
</organism>
<sequence length="56" mass="5800">MAVYEGSTGLNYQIKDAAGNANAYIQWGSGIAVSGGTVTVSNLAVGVTWRYVAIAY</sequence>
<reference evidence="1 2" key="1">
    <citation type="submission" date="2016-05" db="EMBL/GenBank/DDBJ databases">
        <title>Microbial solvent formation.</title>
        <authorList>
            <person name="Poehlein A."/>
            <person name="Montoya Solano J.D."/>
            <person name="Flitsch S."/>
            <person name="Krabben P."/>
            <person name="Duerre P."/>
            <person name="Daniel R."/>
        </authorList>
    </citation>
    <scope>NUCLEOTIDE SEQUENCE [LARGE SCALE GENOMIC DNA]</scope>
    <source>
        <strain evidence="1 2">DSM 2619</strain>
    </source>
</reference>
<accession>A0A1S8TWU6</accession>
<dbReference type="EMBL" id="LZZM01000023">
    <property type="protein sequence ID" value="OOM82180.1"/>
    <property type="molecule type" value="Genomic_DNA"/>
</dbReference>
<protein>
    <submittedName>
        <fullName evidence="1">Uncharacterized protein</fullName>
    </submittedName>
</protein>
<gene>
    <name evidence="1" type="ORF">CLPUN_04400</name>
</gene>
<dbReference type="Proteomes" id="UP000190890">
    <property type="component" value="Unassembled WGS sequence"/>
</dbReference>
<evidence type="ECO:0000313" key="2">
    <source>
        <dbReference type="Proteomes" id="UP000190890"/>
    </source>
</evidence>
<name>A0A1S8TWU6_9CLOT</name>
<dbReference type="STRING" id="29367.CLPUN_04400"/>
<evidence type="ECO:0000313" key="1">
    <source>
        <dbReference type="EMBL" id="OOM82180.1"/>
    </source>
</evidence>
<keyword evidence="2" id="KW-1185">Reference proteome</keyword>
<comment type="caution">
    <text evidence="1">The sequence shown here is derived from an EMBL/GenBank/DDBJ whole genome shotgun (WGS) entry which is preliminary data.</text>
</comment>
<dbReference type="AlphaFoldDB" id="A0A1S8TWU6"/>
<proteinExistence type="predicted"/>